<dbReference type="Pfam" id="PF14579">
    <property type="entry name" value="HHH_6"/>
    <property type="match status" value="1"/>
</dbReference>
<comment type="caution">
    <text evidence="17">The sequence shown here is derived from an EMBL/GenBank/DDBJ whole genome shotgun (WGS) entry which is preliminary data.</text>
</comment>
<dbReference type="GO" id="GO:0008408">
    <property type="term" value="F:3'-5' exonuclease activity"/>
    <property type="evidence" value="ECO:0007669"/>
    <property type="project" value="InterPro"/>
</dbReference>
<dbReference type="EMBL" id="LICA01000353">
    <property type="protein sequence ID" value="KRO92248.1"/>
    <property type="molecule type" value="Genomic_DNA"/>
</dbReference>
<evidence type="ECO:0000256" key="7">
    <source>
        <dbReference type="ARBA" id="ARBA00022695"/>
    </source>
</evidence>
<evidence type="ECO:0000313" key="17">
    <source>
        <dbReference type="EMBL" id="KRO92248.1"/>
    </source>
</evidence>
<dbReference type="GO" id="GO:0003676">
    <property type="term" value="F:nucleic acid binding"/>
    <property type="evidence" value="ECO:0007669"/>
    <property type="project" value="InterPro"/>
</dbReference>
<dbReference type="PANTHER" id="PTHR32294">
    <property type="entry name" value="DNA POLYMERASE III SUBUNIT ALPHA"/>
    <property type="match status" value="1"/>
</dbReference>
<gene>
    <name evidence="17" type="ORF">ABS24_02420</name>
</gene>
<dbReference type="PANTHER" id="PTHR32294:SF4">
    <property type="entry name" value="ERROR-PRONE DNA POLYMERASE"/>
    <property type="match status" value="1"/>
</dbReference>
<dbReference type="Gene3D" id="1.10.150.870">
    <property type="match status" value="1"/>
</dbReference>
<comment type="catalytic activity">
    <reaction evidence="12">
        <text>DNA(n) + a 2'-deoxyribonucleoside 5'-triphosphate = DNA(n+1) + diphosphate</text>
        <dbReference type="Rhea" id="RHEA:22508"/>
        <dbReference type="Rhea" id="RHEA-COMP:17339"/>
        <dbReference type="Rhea" id="RHEA-COMP:17340"/>
        <dbReference type="ChEBI" id="CHEBI:33019"/>
        <dbReference type="ChEBI" id="CHEBI:61560"/>
        <dbReference type="ChEBI" id="CHEBI:173112"/>
        <dbReference type="EC" id="2.7.7.7"/>
    </reaction>
</comment>
<dbReference type="GO" id="GO:0006281">
    <property type="term" value="P:DNA repair"/>
    <property type="evidence" value="ECO:0007669"/>
    <property type="project" value="UniProtKB-KW"/>
</dbReference>
<dbReference type="AlphaFoldDB" id="A0A0R2TZU5"/>
<keyword evidence="9" id="KW-0227">DNA damage</keyword>
<dbReference type="InterPro" id="IPR040982">
    <property type="entry name" value="DNA_pol3_finger"/>
</dbReference>
<evidence type="ECO:0000259" key="13">
    <source>
        <dbReference type="Pfam" id="PF01336"/>
    </source>
</evidence>
<evidence type="ECO:0000256" key="1">
    <source>
        <dbReference type="ARBA" id="ARBA00004496"/>
    </source>
</evidence>
<keyword evidence="5" id="KW-0963">Cytoplasm</keyword>
<name>A0A0R2TZU5_9GAMM</name>
<dbReference type="Pfam" id="PF07733">
    <property type="entry name" value="DNA_pol3_alpha"/>
    <property type="match status" value="1"/>
</dbReference>
<evidence type="ECO:0000313" key="18">
    <source>
        <dbReference type="Proteomes" id="UP000051213"/>
    </source>
</evidence>
<dbReference type="CDD" id="cd04485">
    <property type="entry name" value="DnaE_OBF"/>
    <property type="match status" value="1"/>
</dbReference>
<dbReference type="Pfam" id="PF01336">
    <property type="entry name" value="tRNA_anti-codon"/>
    <property type="match status" value="1"/>
</dbReference>
<evidence type="ECO:0000256" key="2">
    <source>
        <dbReference type="ARBA" id="ARBA00007391"/>
    </source>
</evidence>
<evidence type="ECO:0000256" key="3">
    <source>
        <dbReference type="ARBA" id="ARBA00012417"/>
    </source>
</evidence>
<proteinExistence type="inferred from homology"/>
<evidence type="ECO:0000256" key="12">
    <source>
        <dbReference type="ARBA" id="ARBA00049244"/>
    </source>
</evidence>
<evidence type="ECO:0000256" key="8">
    <source>
        <dbReference type="ARBA" id="ARBA00022705"/>
    </source>
</evidence>
<comment type="subcellular location">
    <subcellularLocation>
        <location evidence="1">Cytoplasm</location>
    </subcellularLocation>
</comment>
<dbReference type="Pfam" id="PF17657">
    <property type="entry name" value="DNA_pol3_finger"/>
    <property type="match status" value="1"/>
</dbReference>
<evidence type="ECO:0000256" key="6">
    <source>
        <dbReference type="ARBA" id="ARBA00022679"/>
    </source>
</evidence>
<organism evidence="17 18">
    <name type="scientific">SAR92 bacterium BACL26 MAG-121220-bin70</name>
    <dbReference type="NCBI Taxonomy" id="1655626"/>
    <lineage>
        <taxon>Bacteria</taxon>
        <taxon>Pseudomonadati</taxon>
        <taxon>Pseudomonadota</taxon>
        <taxon>Gammaproteobacteria</taxon>
        <taxon>Cellvibrionales</taxon>
        <taxon>Porticoccaceae</taxon>
        <taxon>SAR92 clade</taxon>
    </lineage>
</organism>
<dbReference type="GO" id="GO:0006260">
    <property type="term" value="P:DNA replication"/>
    <property type="evidence" value="ECO:0007669"/>
    <property type="project" value="UniProtKB-KW"/>
</dbReference>
<feature type="domain" description="Bacterial DNA polymerase III alpha subunit NTPase" evidence="14">
    <location>
        <begin position="1"/>
        <end position="119"/>
    </location>
</feature>
<dbReference type="GO" id="GO:0005737">
    <property type="term" value="C:cytoplasm"/>
    <property type="evidence" value="ECO:0007669"/>
    <property type="project" value="UniProtKB-SubCell"/>
</dbReference>
<keyword evidence="8" id="KW-0235">DNA replication</keyword>
<dbReference type="InterPro" id="IPR004805">
    <property type="entry name" value="DnaE2/DnaE/PolC"/>
</dbReference>
<evidence type="ECO:0000256" key="11">
    <source>
        <dbReference type="ARBA" id="ARBA00023204"/>
    </source>
</evidence>
<protein>
    <recommendedName>
        <fullName evidence="4">Error-prone DNA polymerase</fullName>
        <ecNumber evidence="3">2.7.7.7</ecNumber>
    </recommendedName>
</protein>
<evidence type="ECO:0000259" key="15">
    <source>
        <dbReference type="Pfam" id="PF14579"/>
    </source>
</evidence>
<dbReference type="Proteomes" id="UP000051213">
    <property type="component" value="Unassembled WGS sequence"/>
</dbReference>
<reference evidence="17 18" key="1">
    <citation type="submission" date="2015-10" db="EMBL/GenBank/DDBJ databases">
        <title>Metagenome-Assembled Genomes uncover a global brackish microbiome.</title>
        <authorList>
            <person name="Hugerth L.W."/>
            <person name="Larsson J."/>
            <person name="Alneberg J."/>
            <person name="Lindh M.V."/>
            <person name="Legrand C."/>
            <person name="Pinhassi J."/>
            <person name="Andersson A.F."/>
        </authorList>
    </citation>
    <scope>NUCLEOTIDE SEQUENCE [LARGE SCALE GENOMIC DNA]</scope>
    <source>
        <strain evidence="17">BACL26 MAG-121220-bin70</strain>
    </source>
</reference>
<dbReference type="EC" id="2.7.7.7" evidence="3"/>
<keyword evidence="7" id="KW-0548">Nucleotidyltransferase</keyword>
<evidence type="ECO:0000256" key="10">
    <source>
        <dbReference type="ARBA" id="ARBA00022932"/>
    </source>
</evidence>
<dbReference type="GO" id="GO:0003887">
    <property type="term" value="F:DNA-directed DNA polymerase activity"/>
    <property type="evidence" value="ECO:0007669"/>
    <property type="project" value="UniProtKB-KW"/>
</dbReference>
<keyword evidence="6" id="KW-0808">Transferase</keyword>
<comment type="similarity">
    <text evidence="2">Belongs to the DNA polymerase type-C family. DnaE2 subfamily.</text>
</comment>
<dbReference type="InterPro" id="IPR029460">
    <property type="entry name" value="DNAPol_HHH"/>
</dbReference>
<evidence type="ECO:0000256" key="9">
    <source>
        <dbReference type="ARBA" id="ARBA00022763"/>
    </source>
</evidence>
<evidence type="ECO:0000256" key="5">
    <source>
        <dbReference type="ARBA" id="ARBA00022490"/>
    </source>
</evidence>
<feature type="domain" description="DNA polymerase III alpha subunit finger" evidence="16">
    <location>
        <begin position="123"/>
        <end position="288"/>
    </location>
</feature>
<dbReference type="InterPro" id="IPR011708">
    <property type="entry name" value="DNA_pol3_alpha_NTPase_dom"/>
</dbReference>
<evidence type="ECO:0000256" key="4">
    <source>
        <dbReference type="ARBA" id="ARBA00017273"/>
    </source>
</evidence>
<evidence type="ECO:0000259" key="14">
    <source>
        <dbReference type="Pfam" id="PF07733"/>
    </source>
</evidence>
<dbReference type="InterPro" id="IPR004365">
    <property type="entry name" value="NA-bd_OB_tRNA"/>
</dbReference>
<accession>A0A0R2TZU5</accession>
<keyword evidence="11" id="KW-0234">DNA repair</keyword>
<sequence length="625" mass="70471">MRDVGKALGLDALFIEQLSQSLSWWDRRADLEKQFNGQRIHTKGASDNTRLIDQFYQLLQDILGFPRHLSQHVGGFIITRKPISALVPLENASMPERTVIQWDKTDIATLGLLKIDILALGILTAIHRCFELIQQHQGISLDMQTIPKDDIPTFDMLCKADSIGVFQIESRAQMAMLPRLKPRCFYDLVIEIAIVRPGPIQGGMVHPYLKRRQGLETISYPSPEIKAVLERTLGIPVFQEQVIRLAMVAAGFSGGEADQLRRAMASWSSKDGNNNQLTQFEQKLTTGMLAQGYSLDFAQRLFKQIQGFGVYGFPESHSASFALLAYVSAWLKCHYPAAYCCAIMNSQPMGFYSSSQLVQDAQRHNIHVSPIDVNYSEWDHTLYRDITLDKKDKPLIRLGFRIIKGLPYKSAKRIFTAPRPFANLEDLALKARLSQVDLSLLSSAGALQSLTENRRQAHWQALAINNHGQLLQNASIEPNINLKEPSETDNLYADYNTTGLTLGRHPMSILRDQFPIFRQCKRHSDLAELGHQRFVRMAGIVTGKQRPGTASGVIFLTLEDETGNSNIVIWKSVQQRCRQALLKAQLLMVKGVIETDGEVVHIIAQELTDCSELLYKTTIRSRNFR</sequence>
<feature type="domain" description="OB" evidence="13">
    <location>
        <begin position="535"/>
        <end position="608"/>
    </location>
</feature>
<feature type="domain" description="DNA polymerase helix-hairpin-helix motif" evidence="15">
    <location>
        <begin position="366"/>
        <end position="457"/>
    </location>
</feature>
<evidence type="ECO:0000259" key="16">
    <source>
        <dbReference type="Pfam" id="PF17657"/>
    </source>
</evidence>
<keyword evidence="10" id="KW-0239">DNA-directed DNA polymerase</keyword>